<dbReference type="GO" id="GO:0003855">
    <property type="term" value="F:3-dehydroquinate dehydratase activity"/>
    <property type="evidence" value="ECO:0007669"/>
    <property type="project" value="UniProtKB-EC"/>
</dbReference>
<comment type="caution">
    <text evidence="5">The sequence shown here is derived from an EMBL/GenBank/DDBJ whole genome shotgun (WGS) entry which is preliminary data.</text>
</comment>
<keyword evidence="3 4" id="KW-0704">Schiff base</keyword>
<comment type="catalytic activity">
    <reaction evidence="1 4">
        <text>3-dehydroquinate = 3-dehydroshikimate + H2O</text>
        <dbReference type="Rhea" id="RHEA:21096"/>
        <dbReference type="ChEBI" id="CHEBI:15377"/>
        <dbReference type="ChEBI" id="CHEBI:16630"/>
        <dbReference type="ChEBI" id="CHEBI:32364"/>
        <dbReference type="EC" id="4.2.1.10"/>
    </reaction>
</comment>
<comment type="caution">
    <text evidence="4">Lacks conserved residue(s) required for the propagation of feature annotation.</text>
</comment>
<dbReference type="PANTHER" id="PTHR43699:SF1">
    <property type="entry name" value="3-DEHYDROQUINATE DEHYDRATASE"/>
    <property type="match status" value="1"/>
</dbReference>
<dbReference type="InterPro" id="IPR001381">
    <property type="entry name" value="DHquinase_I"/>
</dbReference>
<evidence type="ECO:0000313" key="6">
    <source>
        <dbReference type="Proteomes" id="UP001529275"/>
    </source>
</evidence>
<accession>A0ABT7UJ99</accession>
<reference evidence="6" key="1">
    <citation type="submission" date="2023-06" db="EMBL/GenBank/DDBJ databases">
        <title>Identification and characterization of horizontal gene transfer across gut microbiota members of farm animals based on homology search.</title>
        <authorList>
            <person name="Zeman M."/>
            <person name="Kubasova T."/>
            <person name="Jahodarova E."/>
            <person name="Nykrynova M."/>
            <person name="Rychlik I."/>
        </authorList>
    </citation>
    <scope>NUCLEOTIDE SEQUENCE [LARGE SCALE GENOMIC DNA]</scope>
    <source>
        <strain evidence="6">ET341</strain>
    </source>
</reference>
<dbReference type="RefSeq" id="WP_087245818.1">
    <property type="nucleotide sequence ID" value="NZ_JAUDCK010000010.1"/>
</dbReference>
<evidence type="ECO:0000256" key="4">
    <source>
        <dbReference type="HAMAP-Rule" id="MF_00214"/>
    </source>
</evidence>
<protein>
    <recommendedName>
        <fullName evidence="4">3-dehydroquinate dehydratase</fullName>
        <shortName evidence="4">3-dehydroquinase</shortName>
        <ecNumber evidence="4">4.2.1.10</ecNumber>
    </recommendedName>
    <alternativeName>
        <fullName evidence="4">Type I DHQase</fullName>
    </alternativeName>
    <alternativeName>
        <fullName evidence="4">Type I dehydroquinase</fullName>
        <shortName evidence="4">DHQ1</shortName>
    </alternativeName>
</protein>
<dbReference type="EC" id="4.2.1.10" evidence="4"/>
<dbReference type="PANTHER" id="PTHR43699">
    <property type="entry name" value="3-DEHYDROQUINATE DEHYDRATASE"/>
    <property type="match status" value="1"/>
</dbReference>
<feature type="binding site" evidence="4">
    <location>
        <position position="230"/>
    </location>
    <ligand>
        <name>3-dehydroquinate</name>
        <dbReference type="ChEBI" id="CHEBI:32364"/>
    </ligand>
</feature>
<feature type="binding site" evidence="4">
    <location>
        <position position="81"/>
    </location>
    <ligand>
        <name>3-dehydroquinate</name>
        <dbReference type="ChEBI" id="CHEBI:32364"/>
    </ligand>
</feature>
<gene>
    <name evidence="4 5" type="primary">aroD</name>
    <name evidence="5" type="ORF">QUV98_04280</name>
</gene>
<sequence>MSVCQVRQLKIGEGKPKVCIPVVETTTSSILKQIQFLQSYLFDIIELRIDFYQDIHDLQKVQDLLMQIRNQTEKPLLLTYRSAREGGQIQLSDEAYLALVKTACQSQCIDMIDVELMSGNVLVCQMVDIAHQNHVKVLMSYHDFEQTPKIQEMKQYLENMEILGADLCKIAVMPHRYQDVVDLLNITMEMSHRLSRPIVTMSMGSIGKISRIVGELTGSAMTFASVNQASAPGQMEVEDLQKLLEVIHHD</sequence>
<feature type="binding site" evidence="4">
    <location>
        <position position="234"/>
    </location>
    <ligand>
        <name>3-dehydroquinate</name>
        <dbReference type="ChEBI" id="CHEBI:32364"/>
    </ligand>
</feature>
<keyword evidence="6" id="KW-1185">Reference proteome</keyword>
<evidence type="ECO:0000256" key="1">
    <source>
        <dbReference type="ARBA" id="ARBA00001864"/>
    </source>
</evidence>
<feature type="active site" description="Schiff-base intermediate with substrate" evidence="4">
    <location>
        <position position="169"/>
    </location>
</feature>
<dbReference type="Gene3D" id="3.20.20.70">
    <property type="entry name" value="Aldolase class I"/>
    <property type="match status" value="1"/>
</dbReference>
<name>A0ABT7UJ99_9FIRM</name>
<dbReference type="EMBL" id="JAUDCK010000010">
    <property type="protein sequence ID" value="MDM8195537.1"/>
    <property type="molecule type" value="Genomic_DNA"/>
</dbReference>
<feature type="active site" description="Proton donor/acceptor" evidence="4">
    <location>
        <position position="142"/>
    </location>
</feature>
<dbReference type="SUPFAM" id="SSF51569">
    <property type="entry name" value="Aldolase"/>
    <property type="match status" value="1"/>
</dbReference>
<dbReference type="InterPro" id="IPR013785">
    <property type="entry name" value="Aldolase_TIM"/>
</dbReference>
<dbReference type="PROSITE" id="PS01028">
    <property type="entry name" value="DEHYDROQUINASE_I"/>
    <property type="match status" value="1"/>
</dbReference>
<keyword evidence="4" id="KW-0028">Amino-acid biosynthesis</keyword>
<organism evidence="5 6">
    <name type="scientific">Massilimicrobiota timonensis</name>
    <dbReference type="NCBI Taxonomy" id="1776392"/>
    <lineage>
        <taxon>Bacteria</taxon>
        <taxon>Bacillati</taxon>
        <taxon>Bacillota</taxon>
        <taxon>Erysipelotrichia</taxon>
        <taxon>Erysipelotrichales</taxon>
        <taxon>Erysipelotrichaceae</taxon>
        <taxon>Massilimicrobiota</taxon>
    </lineage>
</organism>
<dbReference type="Proteomes" id="UP001529275">
    <property type="component" value="Unassembled WGS sequence"/>
</dbReference>
<feature type="binding site" evidence="4">
    <location>
        <begin position="46"/>
        <end position="48"/>
    </location>
    <ligand>
        <name>3-dehydroquinate</name>
        <dbReference type="ChEBI" id="CHEBI:32364"/>
    </ligand>
</feature>
<proteinExistence type="inferred from homology"/>
<dbReference type="Pfam" id="PF01487">
    <property type="entry name" value="DHquinase_I"/>
    <property type="match status" value="1"/>
</dbReference>
<dbReference type="NCBIfam" id="TIGR01093">
    <property type="entry name" value="aroD"/>
    <property type="match status" value="1"/>
</dbReference>
<keyword evidence="2 4" id="KW-0456">Lyase</keyword>
<dbReference type="InterPro" id="IPR050146">
    <property type="entry name" value="Type-I_3-dehydroquinase"/>
</dbReference>
<evidence type="ECO:0000313" key="5">
    <source>
        <dbReference type="EMBL" id="MDM8195537.1"/>
    </source>
</evidence>
<comment type="function">
    <text evidence="4">Involved in the third step of the chorismate pathway, which leads to the biosynthesis of aromatic amino acids. Catalyzes the cis-dehydration of 3-dehydroquinate (DHQ) and introduces the first double bond of the aromatic ring to yield 3-dehydroshikimate.</text>
</comment>
<evidence type="ECO:0000256" key="2">
    <source>
        <dbReference type="ARBA" id="ARBA00023239"/>
    </source>
</evidence>
<dbReference type="CDD" id="cd00502">
    <property type="entry name" value="DHQase_I"/>
    <property type="match status" value="1"/>
</dbReference>
<evidence type="ECO:0000256" key="3">
    <source>
        <dbReference type="ARBA" id="ARBA00023270"/>
    </source>
</evidence>
<comment type="pathway">
    <text evidence="4">Metabolic intermediate biosynthesis; chorismate biosynthesis; chorismate from D-erythrose 4-phosphate and phosphoenolpyruvate: step 3/7.</text>
</comment>
<comment type="similarity">
    <text evidence="4">Belongs to the type-I 3-dehydroquinase family.</text>
</comment>
<comment type="subunit">
    <text evidence="4">Homodimer.</text>
</comment>
<keyword evidence="4" id="KW-0057">Aromatic amino acid biosynthesis</keyword>
<dbReference type="InterPro" id="IPR018508">
    <property type="entry name" value="3-dehydroquinate_DH_AS"/>
</dbReference>
<dbReference type="HAMAP" id="MF_00214">
    <property type="entry name" value="AroD"/>
    <property type="match status" value="1"/>
</dbReference>
<feature type="binding site" evidence="4">
    <location>
        <position position="211"/>
    </location>
    <ligand>
        <name>3-dehydroquinate</name>
        <dbReference type="ChEBI" id="CHEBI:32364"/>
    </ligand>
</feature>